<evidence type="ECO:0000256" key="3">
    <source>
        <dbReference type="ARBA" id="ARBA00023163"/>
    </source>
</evidence>
<evidence type="ECO:0000313" key="6">
    <source>
        <dbReference type="Proteomes" id="UP000736328"/>
    </source>
</evidence>
<comment type="caution">
    <text evidence="5">The sequence shown here is derived from an EMBL/GenBank/DDBJ whole genome shotgun (WGS) entry which is preliminary data.</text>
</comment>
<evidence type="ECO:0000256" key="2">
    <source>
        <dbReference type="ARBA" id="ARBA00023125"/>
    </source>
</evidence>
<keyword evidence="2" id="KW-0238">DNA-binding</keyword>
<dbReference type="SUPFAM" id="SSF47413">
    <property type="entry name" value="lambda repressor-like DNA-binding domains"/>
    <property type="match status" value="1"/>
</dbReference>
<dbReference type="Proteomes" id="UP000736328">
    <property type="component" value="Unassembled WGS sequence"/>
</dbReference>
<dbReference type="EMBL" id="JACQXR010000148">
    <property type="protein sequence ID" value="MBI4727696.1"/>
    <property type="molecule type" value="Genomic_DNA"/>
</dbReference>
<organism evidence="5 6">
    <name type="scientific">candidate division TA06 bacterium</name>
    <dbReference type="NCBI Taxonomy" id="2250710"/>
    <lineage>
        <taxon>Bacteria</taxon>
        <taxon>Bacteria division TA06</taxon>
    </lineage>
</organism>
<dbReference type="InterPro" id="IPR050807">
    <property type="entry name" value="TransReg_Diox_bact_type"/>
</dbReference>
<dbReference type="GO" id="GO:0003700">
    <property type="term" value="F:DNA-binding transcription factor activity"/>
    <property type="evidence" value="ECO:0007669"/>
    <property type="project" value="TreeGrafter"/>
</dbReference>
<dbReference type="GO" id="GO:0005829">
    <property type="term" value="C:cytosol"/>
    <property type="evidence" value="ECO:0007669"/>
    <property type="project" value="TreeGrafter"/>
</dbReference>
<reference evidence="5" key="1">
    <citation type="submission" date="2020-07" db="EMBL/GenBank/DDBJ databases">
        <title>Huge and variable diversity of episymbiotic CPR bacteria and DPANN archaea in groundwater ecosystems.</title>
        <authorList>
            <person name="He C.Y."/>
            <person name="Keren R."/>
            <person name="Whittaker M."/>
            <person name="Farag I.F."/>
            <person name="Doudna J."/>
            <person name="Cate J.H.D."/>
            <person name="Banfield J.F."/>
        </authorList>
    </citation>
    <scope>NUCLEOTIDE SEQUENCE</scope>
    <source>
        <strain evidence="5">NC_groundwater_1520_Pr4_B-0.1um_53_5</strain>
    </source>
</reference>
<dbReference type="PANTHER" id="PTHR46797">
    <property type="entry name" value="HTH-TYPE TRANSCRIPTIONAL REGULATOR"/>
    <property type="match status" value="1"/>
</dbReference>
<dbReference type="Gene3D" id="1.10.260.40">
    <property type="entry name" value="lambda repressor-like DNA-binding domains"/>
    <property type="match status" value="1"/>
</dbReference>
<dbReference type="Pfam" id="PF01381">
    <property type="entry name" value="HTH_3"/>
    <property type="match status" value="1"/>
</dbReference>
<protein>
    <submittedName>
        <fullName evidence="5">Helix-turn-helix transcriptional regulator</fullName>
    </submittedName>
</protein>
<dbReference type="GO" id="GO:0003677">
    <property type="term" value="F:DNA binding"/>
    <property type="evidence" value="ECO:0007669"/>
    <property type="project" value="UniProtKB-KW"/>
</dbReference>
<dbReference type="PANTHER" id="PTHR46797:SF23">
    <property type="entry name" value="HTH-TYPE TRANSCRIPTIONAL REGULATOR SUTR"/>
    <property type="match status" value="1"/>
</dbReference>
<dbReference type="InterPro" id="IPR010982">
    <property type="entry name" value="Lambda_DNA-bd_dom_sf"/>
</dbReference>
<feature type="domain" description="HTH cro/C1-type" evidence="4">
    <location>
        <begin position="12"/>
        <end position="66"/>
    </location>
</feature>
<dbReference type="InterPro" id="IPR001387">
    <property type="entry name" value="Cro/C1-type_HTH"/>
</dbReference>
<name>A0A933IBF3_UNCT6</name>
<evidence type="ECO:0000259" key="4">
    <source>
        <dbReference type="PROSITE" id="PS50943"/>
    </source>
</evidence>
<dbReference type="CDD" id="cd00093">
    <property type="entry name" value="HTH_XRE"/>
    <property type="match status" value="1"/>
</dbReference>
<keyword evidence="1" id="KW-0805">Transcription regulation</keyword>
<gene>
    <name evidence="5" type="ORF">HY768_10850</name>
</gene>
<sequence>MESQKKTLGRRIRELRKARGLTQEQLAERTDLDYTSIGALERGVFNPSLNTAGKIAVALGISIHQLITIPKGKPATEKEIRLHHIAERLDKLDPNSLKLIDEFISSVLPWIKTNKK</sequence>
<dbReference type="PROSITE" id="PS50943">
    <property type="entry name" value="HTH_CROC1"/>
    <property type="match status" value="1"/>
</dbReference>
<accession>A0A933IBF3</accession>
<evidence type="ECO:0000313" key="5">
    <source>
        <dbReference type="EMBL" id="MBI4727696.1"/>
    </source>
</evidence>
<dbReference type="SMART" id="SM00530">
    <property type="entry name" value="HTH_XRE"/>
    <property type="match status" value="1"/>
</dbReference>
<dbReference type="AlphaFoldDB" id="A0A933IBF3"/>
<evidence type="ECO:0000256" key="1">
    <source>
        <dbReference type="ARBA" id="ARBA00023015"/>
    </source>
</evidence>
<proteinExistence type="predicted"/>
<keyword evidence="3" id="KW-0804">Transcription</keyword>